<dbReference type="Gene3D" id="6.10.250.3180">
    <property type="match status" value="1"/>
</dbReference>
<accession>A0AAF0ZG99</accession>
<organism evidence="2 3">
    <name type="scientific">Solanum verrucosum</name>
    <dbReference type="NCBI Taxonomy" id="315347"/>
    <lineage>
        <taxon>Eukaryota</taxon>
        <taxon>Viridiplantae</taxon>
        <taxon>Streptophyta</taxon>
        <taxon>Embryophyta</taxon>
        <taxon>Tracheophyta</taxon>
        <taxon>Spermatophyta</taxon>
        <taxon>Magnoliopsida</taxon>
        <taxon>eudicotyledons</taxon>
        <taxon>Gunneridae</taxon>
        <taxon>Pentapetalae</taxon>
        <taxon>asterids</taxon>
        <taxon>lamiids</taxon>
        <taxon>Solanales</taxon>
        <taxon>Solanaceae</taxon>
        <taxon>Solanoideae</taxon>
        <taxon>Solaneae</taxon>
        <taxon>Solanum</taxon>
    </lineage>
</organism>
<evidence type="ECO:0000256" key="1">
    <source>
        <dbReference type="SAM" id="MobiDB-lite"/>
    </source>
</evidence>
<feature type="compositionally biased region" description="Polar residues" evidence="1">
    <location>
        <begin position="273"/>
        <end position="285"/>
    </location>
</feature>
<reference evidence="2" key="1">
    <citation type="submission" date="2023-08" db="EMBL/GenBank/DDBJ databases">
        <title>A de novo genome assembly of Solanum verrucosum Schlechtendal, a Mexican diploid species geographically isolated from the other diploid A-genome species in potato relatives.</title>
        <authorList>
            <person name="Hosaka K."/>
        </authorList>
    </citation>
    <scope>NUCLEOTIDE SEQUENCE</scope>
    <source>
        <tissue evidence="2">Young leaves</tissue>
    </source>
</reference>
<dbReference type="InterPro" id="IPR010684">
    <property type="entry name" value="RNA_pol_II_trans_fac_SIII_A"/>
</dbReference>
<feature type="compositionally biased region" description="Basic and acidic residues" evidence="1">
    <location>
        <begin position="210"/>
        <end position="226"/>
    </location>
</feature>
<dbReference type="AlphaFoldDB" id="A0AAF0ZG99"/>
<name>A0AAF0ZG99_SOLVR</name>
<evidence type="ECO:0000313" key="3">
    <source>
        <dbReference type="Proteomes" id="UP001234989"/>
    </source>
</evidence>
<keyword evidence="3" id="KW-1185">Reference proteome</keyword>
<dbReference type="GO" id="GO:0006368">
    <property type="term" value="P:transcription elongation by RNA polymerase II"/>
    <property type="evidence" value="ECO:0007669"/>
    <property type="project" value="InterPro"/>
</dbReference>
<dbReference type="Pfam" id="PF06881">
    <property type="entry name" value="Elongin_A"/>
    <property type="match status" value="1"/>
</dbReference>
<dbReference type="Proteomes" id="UP001234989">
    <property type="component" value="Chromosome 7"/>
</dbReference>
<evidence type="ECO:0000313" key="2">
    <source>
        <dbReference type="EMBL" id="WMV39466.1"/>
    </source>
</evidence>
<dbReference type="PANTHER" id="PTHR47543:SF2">
    <property type="entry name" value="RNA POLYMERASE II TRANSCRIPTION FACTOR SIII SUBUNIT A"/>
    <property type="match status" value="1"/>
</dbReference>
<feature type="region of interest" description="Disordered" evidence="1">
    <location>
        <begin position="183"/>
        <end position="304"/>
    </location>
</feature>
<dbReference type="EMBL" id="CP133618">
    <property type="protein sequence ID" value="WMV39466.1"/>
    <property type="molecule type" value="Genomic_DNA"/>
</dbReference>
<gene>
    <name evidence="2" type="ORF">MTR67_032851</name>
</gene>
<feature type="compositionally biased region" description="Polar residues" evidence="1">
    <location>
        <begin position="187"/>
        <end position="198"/>
    </location>
</feature>
<protein>
    <recommendedName>
        <fullName evidence="4">Elongin-A</fullName>
    </recommendedName>
</protein>
<sequence>MRCKVPSLVDLCVQTAVDNVRYLGDVGETDTHLLERILPHCSLEQLTHVENSTEGRDLSQVTDRLWKRFYQIEFGDKSINQVVERMKKVKVTFKWKQLYEAKTEEMEETQQRSFERIKELYQNENAKRQSRQVRVCTKVPPSSNKRSFYGSGLGSNFGNTKSPLMKKAKIEFVNSREVKNLAAMKNKSVQRNHSQVSSIKKPGGLVSSQERGRGYEPDTAAARRDSSTYPDTAARRGSSTYPDTAARRGSSTYPDTATRLGSSTYPDAAARRGSSTYPDTTTRLGSSPMALSARSKFTSRWERS</sequence>
<dbReference type="PANTHER" id="PTHR47543">
    <property type="entry name" value="OS08G0169600 PROTEIN"/>
    <property type="match status" value="1"/>
</dbReference>
<proteinExistence type="predicted"/>
<feature type="compositionally biased region" description="Polar residues" evidence="1">
    <location>
        <begin position="249"/>
        <end position="265"/>
    </location>
</feature>
<evidence type="ECO:0008006" key="4">
    <source>
        <dbReference type="Google" id="ProtNLM"/>
    </source>
</evidence>
<dbReference type="GO" id="GO:0070449">
    <property type="term" value="C:elongin complex"/>
    <property type="evidence" value="ECO:0007669"/>
    <property type="project" value="InterPro"/>
</dbReference>